<name>A0A8E4DUS2_9XANT</name>
<dbReference type="InterPro" id="IPR005107">
    <property type="entry name" value="CO_DH_flav_C"/>
</dbReference>
<dbReference type="EMBL" id="LR824641">
    <property type="protein sequence ID" value="CAD0319158.1"/>
    <property type="molecule type" value="Genomic_DNA"/>
</dbReference>
<dbReference type="SMART" id="SM01092">
    <property type="entry name" value="CO_deh_flav_C"/>
    <property type="match status" value="1"/>
</dbReference>
<gene>
    <name evidence="3" type="ORF">XSP_001211</name>
</gene>
<evidence type="ECO:0000259" key="2">
    <source>
        <dbReference type="PROSITE" id="PS51387"/>
    </source>
</evidence>
<dbReference type="GO" id="GO:0071949">
    <property type="term" value="F:FAD binding"/>
    <property type="evidence" value="ECO:0007669"/>
    <property type="project" value="InterPro"/>
</dbReference>
<dbReference type="SUPFAM" id="SSF56176">
    <property type="entry name" value="FAD-binding/transporter-associated domain-like"/>
    <property type="match status" value="1"/>
</dbReference>
<dbReference type="GeneID" id="79388544"/>
<dbReference type="AlphaFoldDB" id="A0A8E4DUS2"/>
<proteinExistence type="predicted"/>
<dbReference type="RefSeq" id="WP_180708046.1">
    <property type="nucleotide sequence ID" value="NZ_LR861803.1"/>
</dbReference>
<dbReference type="InterPro" id="IPR016169">
    <property type="entry name" value="FAD-bd_PCMH_sub2"/>
</dbReference>
<dbReference type="InterPro" id="IPR016167">
    <property type="entry name" value="FAD-bd_PCMH_sub1"/>
</dbReference>
<evidence type="ECO:0000313" key="5">
    <source>
        <dbReference type="Proteomes" id="UP000515493"/>
    </source>
</evidence>
<dbReference type="Gene3D" id="3.30.390.50">
    <property type="entry name" value="CO dehydrogenase flavoprotein, C-terminal domain"/>
    <property type="match status" value="1"/>
</dbReference>
<feature type="domain" description="FAD-binding PCMH-type" evidence="2">
    <location>
        <begin position="7"/>
        <end position="240"/>
    </location>
</feature>
<dbReference type="InterPro" id="IPR036318">
    <property type="entry name" value="FAD-bd_PCMH-like_sf"/>
</dbReference>
<dbReference type="GO" id="GO:0016491">
    <property type="term" value="F:oxidoreductase activity"/>
    <property type="evidence" value="ECO:0007669"/>
    <property type="project" value="InterPro"/>
</dbReference>
<dbReference type="Pfam" id="PF03450">
    <property type="entry name" value="CO_deh_flav_C"/>
    <property type="match status" value="1"/>
</dbReference>
<evidence type="ECO:0000313" key="3">
    <source>
        <dbReference type="EMBL" id="CAD0319158.1"/>
    </source>
</evidence>
<dbReference type="PANTHER" id="PTHR42659:SF1">
    <property type="entry name" value="OXIDOREDUCTASE"/>
    <property type="match status" value="1"/>
</dbReference>
<dbReference type="PROSITE" id="PS51387">
    <property type="entry name" value="FAD_PCMH"/>
    <property type="match status" value="1"/>
</dbReference>
<dbReference type="PANTHER" id="PTHR42659">
    <property type="entry name" value="XANTHINE DEHYDROGENASE SUBUNIT C-RELATED"/>
    <property type="match status" value="1"/>
</dbReference>
<organism evidence="3">
    <name type="scientific">Xanthomonas euroxanthea</name>
    <dbReference type="NCBI Taxonomy" id="2259622"/>
    <lineage>
        <taxon>Bacteria</taxon>
        <taxon>Pseudomonadati</taxon>
        <taxon>Pseudomonadota</taxon>
        <taxon>Gammaproteobacteria</taxon>
        <taxon>Lysobacterales</taxon>
        <taxon>Lysobacteraceae</taxon>
        <taxon>Xanthomonas</taxon>
    </lineage>
</organism>
<evidence type="ECO:0000256" key="1">
    <source>
        <dbReference type="ARBA" id="ARBA00022827"/>
    </source>
</evidence>
<dbReference type="KEGG" id="xeu:XSP_001211"/>
<dbReference type="Gene3D" id="3.30.43.10">
    <property type="entry name" value="Uridine Diphospho-n-acetylenolpyruvylglucosamine Reductase, domain 2"/>
    <property type="match status" value="1"/>
</dbReference>
<dbReference type="Gene3D" id="3.30.465.10">
    <property type="match status" value="2"/>
</dbReference>
<keyword evidence="1" id="KW-0285">Flavoprotein</keyword>
<protein>
    <submittedName>
        <fullName evidence="3">Xanthine dehydrogenase family protein subunit M</fullName>
    </submittedName>
</protein>
<accession>A0A8E4DUS2</accession>
<dbReference type="SUPFAM" id="SSF55447">
    <property type="entry name" value="CO dehydrogenase flavoprotein C-terminal domain-like"/>
    <property type="match status" value="1"/>
</dbReference>
<dbReference type="InterPro" id="IPR051312">
    <property type="entry name" value="Diverse_Substr_Oxidored"/>
</dbReference>
<dbReference type="EMBL" id="LR861803">
    <property type="protein sequence ID" value="CAD1789201.1"/>
    <property type="molecule type" value="Genomic_DNA"/>
</dbReference>
<sequence>MDPRDGAGMIPLTYTRADSVDAALTALAVRGSDPHPVPAEAPVRLIAGGTNLTDLMKLQLMRPGSLVDINRLPLDGITSQPDGGLRLGALARNADTAYHPEVETRYPLLSAAILAGASPQIRNMASNGGNLLQRTRCLYFYDHATPCNKREPGTGCSAIGGLTTYNAILGASAQCIATHPSDMCVALAALDAVVHVQGPNGERDIPFAQFHRLPGEHPELDSTLAPDELIVHIDLPDAQRFVAHSAYLKIRERLSYAFALVSVAAALDLAEDGSIREVRVALGGVAHKPWRNPDAEAQLVGKPATADSFGILADALLQGAQPQGKNAFKLPLARRAIVRALDVAREGTIDNRGRTSALEEAP</sequence>
<dbReference type="Proteomes" id="UP000515493">
    <property type="component" value="Chromosome"/>
</dbReference>
<dbReference type="InterPro" id="IPR036683">
    <property type="entry name" value="CO_DH_flav_C_dom_sf"/>
</dbReference>
<dbReference type="InterPro" id="IPR002346">
    <property type="entry name" value="Mopterin_DH_FAD-bd"/>
</dbReference>
<evidence type="ECO:0000313" key="4">
    <source>
        <dbReference type="EMBL" id="CAD1789201.1"/>
    </source>
</evidence>
<dbReference type="Pfam" id="PF00941">
    <property type="entry name" value="FAD_binding_5"/>
    <property type="match status" value="1"/>
</dbReference>
<reference evidence="3 5" key="1">
    <citation type="submission" date="2020-07" db="EMBL/GenBank/DDBJ databases">
        <authorList>
            <person name="Teixeira M."/>
        </authorList>
    </citation>
    <scope>NUCLEOTIDE SEQUENCE</scope>
    <source>
        <strain evidence="4">1</strain>
        <strain evidence="3">Xanthomonas sp. CPBF 367</strain>
    </source>
</reference>
<dbReference type="InterPro" id="IPR016166">
    <property type="entry name" value="FAD-bd_PCMH"/>
</dbReference>
<keyword evidence="1" id="KW-0274">FAD</keyword>